<evidence type="ECO:0000256" key="3">
    <source>
        <dbReference type="SAM" id="MobiDB-lite"/>
    </source>
</evidence>
<sequence length="437" mass="47920">MPVLLAAQVLFQGLASIPYAYTILKAAICLTILYYVKVFFGGAKTLSERVMHSKVVMVTGGTSGVGAAVVRDLASRGAQIVLLTQQPLTDPFLVDYIMDLRIRTGNELITAEYMDLADLHSIRIFATKWIDNTPPRRLDMVILCGNTLTPGGSKIEATEDGVEINWGVNYLANFQLLNILSPALRAQPPDRDVRVIIGACSSYMGGRLPGISYDDKNTTAGEKGRESKDTSKPELSNAGAFYGTSKLALMTFACAYQKHLEDTPRPDKKPLNTRVLMVDPGWTRSPGMRRFLTRGTLWGLGLYLVTYPLWWLFLKSTEEGAQTFLHAAMEAEYSLEKGGKLLKECREVPIARPEVLDEEVQKALWKASKMTVQQLEKEAASRRAKAKPSGNGKAAKPTLAKVEELPDDAPAEASSNTTRSSTSAKKTGSRRSRKVAA</sequence>
<organism evidence="5">
    <name type="scientific">Eremomyces bilateralis CBS 781.70</name>
    <dbReference type="NCBI Taxonomy" id="1392243"/>
    <lineage>
        <taxon>Eukaryota</taxon>
        <taxon>Fungi</taxon>
        <taxon>Dikarya</taxon>
        <taxon>Ascomycota</taxon>
        <taxon>Pezizomycotina</taxon>
        <taxon>Dothideomycetes</taxon>
        <taxon>Dothideomycetes incertae sedis</taxon>
        <taxon>Eremomycetales</taxon>
        <taxon>Eremomycetaceae</taxon>
        <taxon>Eremomyces</taxon>
    </lineage>
</organism>
<keyword evidence="4" id="KW-1133">Transmembrane helix</keyword>
<dbReference type="InterPro" id="IPR002347">
    <property type="entry name" value="SDR_fam"/>
</dbReference>
<feature type="region of interest" description="Disordered" evidence="3">
    <location>
        <begin position="214"/>
        <end position="236"/>
    </location>
</feature>
<feature type="region of interest" description="Disordered" evidence="3">
    <location>
        <begin position="376"/>
        <end position="437"/>
    </location>
</feature>
<dbReference type="InterPro" id="IPR036291">
    <property type="entry name" value="NAD(P)-bd_dom_sf"/>
</dbReference>
<feature type="compositionally biased region" description="Low complexity" evidence="3">
    <location>
        <begin position="414"/>
        <end position="426"/>
    </location>
</feature>
<dbReference type="PROSITE" id="PS00061">
    <property type="entry name" value="ADH_SHORT"/>
    <property type="match status" value="1"/>
</dbReference>
<gene>
    <name evidence="5 7" type="ORF">P152DRAFT_393680</name>
</gene>
<evidence type="ECO:0000256" key="4">
    <source>
        <dbReference type="SAM" id="Phobius"/>
    </source>
</evidence>
<protein>
    <submittedName>
        <fullName evidence="5 7">NAD(P)-binding protein</fullName>
    </submittedName>
</protein>
<evidence type="ECO:0000256" key="2">
    <source>
        <dbReference type="ARBA" id="ARBA00023002"/>
    </source>
</evidence>
<accession>A0A6G1G890</accession>
<reference evidence="7" key="3">
    <citation type="submission" date="2025-04" db="UniProtKB">
        <authorList>
            <consortium name="RefSeq"/>
        </authorList>
    </citation>
    <scope>IDENTIFICATION</scope>
    <source>
        <strain evidence="7">CBS 781.70</strain>
    </source>
</reference>
<keyword evidence="4" id="KW-0472">Membrane</keyword>
<dbReference type="Gene3D" id="3.40.50.720">
    <property type="entry name" value="NAD(P)-binding Rossmann-like Domain"/>
    <property type="match status" value="1"/>
</dbReference>
<keyword evidence="2" id="KW-0560">Oxidoreductase</keyword>
<feature type="transmembrane region" description="Helical" evidence="4">
    <location>
        <begin position="25"/>
        <end position="43"/>
    </location>
</feature>
<dbReference type="RefSeq" id="XP_033535874.1">
    <property type="nucleotide sequence ID" value="XM_033676213.1"/>
</dbReference>
<evidence type="ECO:0000313" key="6">
    <source>
        <dbReference type="Proteomes" id="UP000504638"/>
    </source>
</evidence>
<keyword evidence="6" id="KW-1185">Reference proteome</keyword>
<dbReference type="AlphaFoldDB" id="A0A6G1G890"/>
<dbReference type="SUPFAM" id="SSF51735">
    <property type="entry name" value="NAD(P)-binding Rossmann-fold domains"/>
    <property type="match status" value="1"/>
</dbReference>
<evidence type="ECO:0000313" key="7">
    <source>
        <dbReference type="RefSeq" id="XP_033535874.1"/>
    </source>
</evidence>
<dbReference type="InterPro" id="IPR020904">
    <property type="entry name" value="Sc_DH/Rdtase_CS"/>
</dbReference>
<reference evidence="7" key="2">
    <citation type="submission" date="2020-04" db="EMBL/GenBank/DDBJ databases">
        <authorList>
            <consortium name="NCBI Genome Project"/>
        </authorList>
    </citation>
    <scope>NUCLEOTIDE SEQUENCE</scope>
    <source>
        <strain evidence="7">CBS 781.70</strain>
    </source>
</reference>
<keyword evidence="4" id="KW-0812">Transmembrane</keyword>
<dbReference type="PANTHER" id="PTHR43157:SF31">
    <property type="entry name" value="PHOSPHATIDYLINOSITOL-GLYCAN BIOSYNTHESIS CLASS F PROTEIN"/>
    <property type="match status" value="1"/>
</dbReference>
<dbReference type="EMBL" id="ML975153">
    <property type="protein sequence ID" value="KAF1814243.1"/>
    <property type="molecule type" value="Genomic_DNA"/>
</dbReference>
<reference evidence="5 7" key="1">
    <citation type="submission" date="2020-01" db="EMBL/GenBank/DDBJ databases">
        <authorList>
            <consortium name="DOE Joint Genome Institute"/>
            <person name="Haridas S."/>
            <person name="Albert R."/>
            <person name="Binder M."/>
            <person name="Bloem J."/>
            <person name="Labutti K."/>
            <person name="Salamov A."/>
            <person name="Andreopoulos B."/>
            <person name="Baker S.E."/>
            <person name="Barry K."/>
            <person name="Bills G."/>
            <person name="Bluhm B.H."/>
            <person name="Cannon C."/>
            <person name="Castanera R."/>
            <person name="Culley D.E."/>
            <person name="Daum C."/>
            <person name="Ezra D."/>
            <person name="Gonzalez J.B."/>
            <person name="Henrissat B."/>
            <person name="Kuo A."/>
            <person name="Liang C."/>
            <person name="Lipzen A."/>
            <person name="Lutzoni F."/>
            <person name="Magnuson J."/>
            <person name="Mondo S."/>
            <person name="Nolan M."/>
            <person name="Ohm R."/>
            <person name="Pangilinan J."/>
            <person name="Park H.-J."/>
            <person name="Ramirez L."/>
            <person name="Alfaro M."/>
            <person name="Sun H."/>
            <person name="Tritt A."/>
            <person name="Yoshinaga Y."/>
            <person name="Zwiers L.-H."/>
            <person name="Turgeon B.G."/>
            <person name="Goodwin S.B."/>
            <person name="Spatafora J.W."/>
            <person name="Crous P.W."/>
            <person name="Grigoriev I.V."/>
        </authorList>
    </citation>
    <scope>NUCLEOTIDE SEQUENCE</scope>
    <source>
        <strain evidence="5 7">CBS 781.70</strain>
    </source>
</reference>
<dbReference type="GeneID" id="54416783"/>
<dbReference type="GO" id="GO:0016491">
    <property type="term" value="F:oxidoreductase activity"/>
    <property type="evidence" value="ECO:0007669"/>
    <property type="project" value="UniProtKB-KW"/>
</dbReference>
<proteinExistence type="predicted"/>
<dbReference type="PANTHER" id="PTHR43157">
    <property type="entry name" value="PHOSPHATIDYLINOSITOL-GLYCAN BIOSYNTHESIS CLASS F PROTEIN-RELATED"/>
    <property type="match status" value="1"/>
</dbReference>
<keyword evidence="1" id="KW-0521">NADP</keyword>
<dbReference type="OrthoDB" id="191979at2759"/>
<feature type="transmembrane region" description="Helical" evidence="4">
    <location>
        <begin position="291"/>
        <end position="313"/>
    </location>
</feature>
<feature type="compositionally biased region" description="Basic and acidic residues" evidence="3">
    <location>
        <begin position="214"/>
        <end position="232"/>
    </location>
</feature>
<evidence type="ECO:0000313" key="5">
    <source>
        <dbReference type="EMBL" id="KAF1814243.1"/>
    </source>
</evidence>
<feature type="compositionally biased region" description="Basic residues" evidence="3">
    <location>
        <begin position="427"/>
        <end position="437"/>
    </location>
</feature>
<name>A0A6G1G890_9PEZI</name>
<dbReference type="Proteomes" id="UP000504638">
    <property type="component" value="Unplaced"/>
</dbReference>
<evidence type="ECO:0000256" key="1">
    <source>
        <dbReference type="ARBA" id="ARBA00022857"/>
    </source>
</evidence>
<dbReference type="Pfam" id="PF00106">
    <property type="entry name" value="adh_short"/>
    <property type="match status" value="1"/>
</dbReference>